<feature type="compositionally biased region" description="Polar residues" evidence="1">
    <location>
        <begin position="680"/>
        <end position="693"/>
    </location>
</feature>
<feature type="region of interest" description="Disordered" evidence="1">
    <location>
        <begin position="241"/>
        <end position="271"/>
    </location>
</feature>
<keyword evidence="3" id="KW-1185">Reference proteome</keyword>
<dbReference type="EMBL" id="NHYE01005333">
    <property type="protein sequence ID" value="PPQ74547.1"/>
    <property type="molecule type" value="Genomic_DNA"/>
</dbReference>
<dbReference type="Proteomes" id="UP000284706">
    <property type="component" value="Unassembled WGS sequence"/>
</dbReference>
<gene>
    <name evidence="2" type="ORF">CVT26_007939</name>
</gene>
<dbReference type="PANTHER" id="PTHR35711:SF1">
    <property type="entry name" value="ECTODERMAL, ISOFORM F"/>
    <property type="match status" value="1"/>
</dbReference>
<reference evidence="2 3" key="1">
    <citation type="journal article" date="2018" name="Evol. Lett.">
        <title>Horizontal gene cluster transfer increased hallucinogenic mushroom diversity.</title>
        <authorList>
            <person name="Reynolds H.T."/>
            <person name="Vijayakumar V."/>
            <person name="Gluck-Thaler E."/>
            <person name="Korotkin H.B."/>
            <person name="Matheny P.B."/>
            <person name="Slot J.C."/>
        </authorList>
    </citation>
    <scope>NUCLEOTIDE SEQUENCE [LARGE SCALE GENOMIC DNA]</scope>
    <source>
        <strain evidence="2 3">SRW20</strain>
    </source>
</reference>
<accession>A0A409W7P2</accession>
<protein>
    <submittedName>
        <fullName evidence="2">Uncharacterized protein</fullName>
    </submittedName>
</protein>
<name>A0A409W7P2_9AGAR</name>
<feature type="compositionally biased region" description="Basic and acidic residues" evidence="1">
    <location>
        <begin position="615"/>
        <end position="632"/>
    </location>
</feature>
<dbReference type="OrthoDB" id="2940229at2759"/>
<feature type="compositionally biased region" description="Acidic residues" evidence="1">
    <location>
        <begin position="803"/>
        <end position="820"/>
    </location>
</feature>
<organism evidence="2 3">
    <name type="scientific">Gymnopilus dilepis</name>
    <dbReference type="NCBI Taxonomy" id="231916"/>
    <lineage>
        <taxon>Eukaryota</taxon>
        <taxon>Fungi</taxon>
        <taxon>Dikarya</taxon>
        <taxon>Basidiomycota</taxon>
        <taxon>Agaricomycotina</taxon>
        <taxon>Agaricomycetes</taxon>
        <taxon>Agaricomycetidae</taxon>
        <taxon>Agaricales</taxon>
        <taxon>Agaricineae</taxon>
        <taxon>Hymenogastraceae</taxon>
        <taxon>Gymnopilus</taxon>
    </lineage>
</organism>
<dbReference type="PANTHER" id="PTHR35711">
    <property type="entry name" value="EXPRESSED PROTEIN"/>
    <property type="match status" value="1"/>
</dbReference>
<feature type="region of interest" description="Disordered" evidence="1">
    <location>
        <begin position="789"/>
        <end position="820"/>
    </location>
</feature>
<dbReference type="AlphaFoldDB" id="A0A409W7P2"/>
<feature type="region of interest" description="Disordered" evidence="1">
    <location>
        <begin position="585"/>
        <end position="728"/>
    </location>
</feature>
<feature type="compositionally biased region" description="Acidic residues" evidence="1">
    <location>
        <begin position="663"/>
        <end position="675"/>
    </location>
</feature>
<feature type="compositionally biased region" description="Acidic residues" evidence="1">
    <location>
        <begin position="243"/>
        <end position="271"/>
    </location>
</feature>
<feature type="compositionally biased region" description="Low complexity" evidence="1">
    <location>
        <begin position="694"/>
        <end position="712"/>
    </location>
</feature>
<dbReference type="InParanoid" id="A0A409W7P2"/>
<evidence type="ECO:0000313" key="2">
    <source>
        <dbReference type="EMBL" id="PPQ74547.1"/>
    </source>
</evidence>
<feature type="compositionally biased region" description="Acidic residues" evidence="1">
    <location>
        <begin position="441"/>
        <end position="464"/>
    </location>
</feature>
<comment type="caution">
    <text evidence="2">The sequence shown here is derived from an EMBL/GenBank/DDBJ whole genome shotgun (WGS) entry which is preliminary data.</text>
</comment>
<feature type="region of interest" description="Disordered" evidence="1">
    <location>
        <begin position="1"/>
        <end position="41"/>
    </location>
</feature>
<evidence type="ECO:0000256" key="1">
    <source>
        <dbReference type="SAM" id="MobiDB-lite"/>
    </source>
</evidence>
<feature type="compositionally biased region" description="Acidic residues" evidence="1">
    <location>
        <begin position="641"/>
        <end position="653"/>
    </location>
</feature>
<feature type="compositionally biased region" description="Basic and acidic residues" evidence="1">
    <location>
        <begin position="789"/>
        <end position="802"/>
    </location>
</feature>
<proteinExistence type="predicted"/>
<evidence type="ECO:0000313" key="3">
    <source>
        <dbReference type="Proteomes" id="UP000284706"/>
    </source>
</evidence>
<feature type="region of interest" description="Disordered" evidence="1">
    <location>
        <begin position="360"/>
        <end position="543"/>
    </location>
</feature>
<feature type="compositionally biased region" description="Acidic residues" evidence="1">
    <location>
        <begin position="601"/>
        <end position="614"/>
    </location>
</feature>
<feature type="region of interest" description="Disordered" evidence="1">
    <location>
        <begin position="77"/>
        <end position="99"/>
    </location>
</feature>
<dbReference type="STRING" id="231916.A0A409W7P2"/>
<sequence length="820" mass="90104">MTIFSRKRAIVEDNDIGASSSASPHKRSKGNDATALSLSSSPGFLGTPAAPVASTSWASSSPSKSVKSASAFLTATPRKTPYTPYPAQPSDSPSNPFGRKRTQRLIRSLPPPSSFSKHVALRFQLVRLPKKGASKSAINAMASAHRQGGVYRIARVPLNYTFVHLRCLISWLFNTPASYANSHSPQQEGNDYLFEVKNKIDIYGPLYKPGQIKAKSGVTVVKLSNVHDPARRWKSKYALVTGAEDEDEDQEDELSEDDEAVSDGEDIAMDNDDDWKWADEEDFTVGHCFPTGLKGDTGIIYHHSPTTQIHITVNKNLLPRQRGVSNTPHVFGARGYVHLSPAPLPRPLFSKSILDTLSSSPAPAPTLAPPKRRVSPLPAAFPPKAPKASAMVGRRATSSALAKGKSKAEVKLKSPTPPPRQAGNRNGIKRLKSPPPPPLTVDEELTDADADGEADQEENEDDLHELDASHPFFFAQGSSALKPAPTRPKGEEDEEAEVIYVADSDEEQPKTRNGKEVIVISDSEDDSVVNEEKTSSNSLPHHLREDWNRLVDPEKFNDPPYLFAKYLLEYMDPKGYQTVRQAIKRGELDEKEVFTGSVDGQEGEDPFDDDDDDVVVVKKDKGKDKEAKPLEKGKRKKVEPQYDDEDYEDEDENMISSLHVIEDDNDEEDEEEDGVLLEQPSATGPTPGLTNATSISSSSLPPSSPPRNSSPGPGDPYSHPYLRGTSAFSLSTSSLPDILLSSEVILSEHYPNKKYTFTPAPPKGKTKRMRLERLVKRLARAKKGEYLSKYDEKEEASGMKDQAEEEVDELADDDCVSVEL</sequence>